<gene>
    <name evidence="3" type="ORF">KVV02_002664</name>
</gene>
<dbReference type="Gene3D" id="2.60.120.200">
    <property type="match status" value="1"/>
</dbReference>
<reference evidence="3" key="1">
    <citation type="submission" date="2021-07" db="EMBL/GenBank/DDBJ databases">
        <title>Draft genome of Mortierella alpina, strain LL118, isolated from an aspen leaf litter sample.</title>
        <authorList>
            <person name="Yang S."/>
            <person name="Vinatzer B.A."/>
        </authorList>
    </citation>
    <scope>NUCLEOTIDE SEQUENCE</scope>
    <source>
        <strain evidence="3">LL118</strain>
    </source>
</reference>
<evidence type="ECO:0000313" key="3">
    <source>
        <dbReference type="EMBL" id="KAG9327211.1"/>
    </source>
</evidence>
<protein>
    <recommendedName>
        <fullName evidence="2">Polysaccharide lyase 14 domain-containing protein</fullName>
    </recommendedName>
</protein>
<proteinExistence type="predicted"/>
<dbReference type="AlphaFoldDB" id="A0A9P8IEA3"/>
<dbReference type="EMBL" id="JAIFTL010000007">
    <property type="protein sequence ID" value="KAG9327211.1"/>
    <property type="molecule type" value="Genomic_DNA"/>
</dbReference>
<feature type="domain" description="Polysaccharide lyase 14" evidence="2">
    <location>
        <begin position="257"/>
        <end position="365"/>
    </location>
</feature>
<dbReference type="PANTHER" id="PTHR40124:SF1">
    <property type="entry name" value="DISAGGREGATASE RELATED REPEAT PROTEIN"/>
    <property type="match status" value="1"/>
</dbReference>
<organism evidence="3 4">
    <name type="scientific">Mortierella alpina</name>
    <name type="common">Oleaginous fungus</name>
    <name type="synonym">Mortierella renispora</name>
    <dbReference type="NCBI Taxonomy" id="64518"/>
    <lineage>
        <taxon>Eukaryota</taxon>
        <taxon>Fungi</taxon>
        <taxon>Fungi incertae sedis</taxon>
        <taxon>Mucoromycota</taxon>
        <taxon>Mortierellomycotina</taxon>
        <taxon>Mortierellomycetes</taxon>
        <taxon>Mortierellales</taxon>
        <taxon>Mortierellaceae</taxon>
        <taxon>Mortierella</taxon>
    </lineage>
</organism>
<name>A0A9P8IEA3_MORAP</name>
<evidence type="ECO:0000259" key="2">
    <source>
        <dbReference type="Pfam" id="PF21294"/>
    </source>
</evidence>
<dbReference type="PANTHER" id="PTHR40124">
    <property type="match status" value="1"/>
</dbReference>
<accession>A0A9P8IEA3</accession>
<evidence type="ECO:0000256" key="1">
    <source>
        <dbReference type="SAM" id="SignalP"/>
    </source>
</evidence>
<feature type="domain" description="Polysaccharide lyase 14" evidence="2">
    <location>
        <begin position="83"/>
        <end position="203"/>
    </location>
</feature>
<feature type="signal peptide" evidence="1">
    <location>
        <begin position="1"/>
        <end position="30"/>
    </location>
</feature>
<keyword evidence="1" id="KW-0732">Signal</keyword>
<dbReference type="Proteomes" id="UP000717515">
    <property type="component" value="Unassembled WGS sequence"/>
</dbReference>
<dbReference type="InterPro" id="IPR048958">
    <property type="entry name" value="Polysacc_lyase_14"/>
</dbReference>
<comment type="caution">
    <text evidence="3">The sequence shown here is derived from an EMBL/GenBank/DDBJ whole genome shotgun (WGS) entry which is preliminary data.</text>
</comment>
<sequence length="376" mass="41312">MILYTNVMMTRAALLLLLGILAFAIDTVSSLNASLASDKIYHWELDNLPATISKLKQPFHLEKSLKPGKNPFDIILDPMPTSQNSSARVLRSIYPAHSYARSGHKHSSFISSPLPAEAFQGPKSRFIRLEYQMLFQPGFDWVRGGKLPGILLGSEKGCNAGCSGGGTAENCFSTRMMWRAKGLGEIYMYAARSVYFPEQPAETCQRGLDKPSQETRALLEKRQIQAADIPEDESRITRRALRASCLQGAKITVSPGATNVCNPAYGISIGRGGAFKFRSGLWHNVTQIVRINSKGNAVRDGYLAVFLDGQAVIQAENLVVLKGGYSGNSDAGVSDQVKFMFSSFFGGSSKSYETPVEQWIAWKGFKMTTSVDNIWQ</sequence>
<feature type="chain" id="PRO_5040385102" description="Polysaccharide lyase 14 domain-containing protein" evidence="1">
    <location>
        <begin position="31"/>
        <end position="376"/>
    </location>
</feature>
<evidence type="ECO:0000313" key="4">
    <source>
        <dbReference type="Proteomes" id="UP000717515"/>
    </source>
</evidence>
<dbReference type="Pfam" id="PF21294">
    <property type="entry name" value="Polysacc_lyase_14"/>
    <property type="match status" value="2"/>
</dbReference>